<evidence type="ECO:0000256" key="5">
    <source>
        <dbReference type="ARBA" id="ARBA00022741"/>
    </source>
</evidence>
<dbReference type="Pfam" id="PF04760">
    <property type="entry name" value="IF2_N"/>
    <property type="match status" value="1"/>
</dbReference>
<organism evidence="12 13">
    <name type="scientific">Spiribacter curvatus</name>
    <dbReference type="NCBI Taxonomy" id="1335757"/>
    <lineage>
        <taxon>Bacteria</taxon>
        <taxon>Pseudomonadati</taxon>
        <taxon>Pseudomonadota</taxon>
        <taxon>Gammaproteobacteria</taxon>
        <taxon>Chromatiales</taxon>
        <taxon>Ectothiorhodospiraceae</taxon>
        <taxon>Spiribacter</taxon>
    </lineage>
</organism>
<evidence type="ECO:0000256" key="2">
    <source>
        <dbReference type="ARBA" id="ARBA00020675"/>
    </source>
</evidence>
<dbReference type="AlphaFoldDB" id="U5T2M6"/>
<proteinExistence type="inferred from homology"/>
<dbReference type="InterPro" id="IPR009061">
    <property type="entry name" value="DNA-bd_dom_put_sf"/>
</dbReference>
<keyword evidence="5 8" id="KW-0547">Nucleotide-binding</keyword>
<dbReference type="STRING" id="1335757.SPICUR_03305"/>
<dbReference type="FunFam" id="2.40.30.10:FF:000007">
    <property type="entry name" value="Translation initiation factor IF-2"/>
    <property type="match status" value="1"/>
</dbReference>
<feature type="compositionally biased region" description="Basic and acidic residues" evidence="10">
    <location>
        <begin position="214"/>
        <end position="252"/>
    </location>
</feature>
<dbReference type="Gene3D" id="3.40.50.300">
    <property type="entry name" value="P-loop containing nucleotide triphosphate hydrolases"/>
    <property type="match status" value="1"/>
</dbReference>
<gene>
    <name evidence="8" type="primary">infB</name>
    <name evidence="12" type="ORF">SPICUR_03305</name>
</gene>
<dbReference type="InterPro" id="IPR013575">
    <property type="entry name" value="IF2_assoc_dom_bac"/>
</dbReference>
<dbReference type="PATRIC" id="fig|1335757.3.peg.642"/>
<dbReference type="GO" id="GO:0005829">
    <property type="term" value="C:cytosol"/>
    <property type="evidence" value="ECO:0007669"/>
    <property type="project" value="TreeGrafter"/>
</dbReference>
<sequence>MNMAQSTVRDFADRTGVPLDRLLIQLREAGIPNDDPDTALSDADKTTLLEHIRKTHGRRDDSEEGGPSQITLKRRSHSQLKMPSGGGERRAPRGSRGAGAGRTVNVEVRKKRTYVKRSVVEAEAAEQDAQVLERALQKDVNAAEEARQAEARVKAEAEAKAEAERQEREAAEAAEAAARETERTEQPESDTETPETAPGEAAAEVQTPADLEADSQKSESEAARNKEIEDDKERKRLEAEAKREREAEERAARKASRGKGKARKKAEAGGRRSKRGGGAAGAASSALQQGFEKPTAPVIRDVQVPETITVGDLAQRMSVKAADLIKEMMKQGVMATINQAIDQDTAVLLVEELGHRPHIVRENDLEEAVLSQTTEPEGTEEPRSAVVTIMGHVDHGKTTLLDYIRRAKVASGEAGGITQHIGAYRVPSERGDLTFLDTPGHEAFTAMRARGAQVTDVVILVVAADDGVMPQTEEAVKHARAAGVPLVVAVNKIDREEADPDRVKNELVAREVVPEEWGGDTQFIPCSALNGQGVEALLEAVALQAELLELKAVRDCPASGVVVESSLDRGRGPVATILVQNGVLSQGDTIISGTEFGRVRALLDERGERVTSAGPSTPVVVLGLSGLPEAGDEVLAVEDERKARELIERRREKSRDKRLQAQKAARMDELFNQAQDDVVKTVNLVIKGDVQGSVEALTQSLANLSTDEVRIVPVATGVGAINESDVNLAMASEALLIGFNVRADAKARRLAQENDVKPHYYSIIYDAIDQLRNAISGMLEPETREHIIGTAEVREVYRSSQLGQIAGCLVVDGVVRRRNPIRVLRNSVVVFEGELESLRRFKDDVKEVQSGTECGIGVRHYNDVRVGDQIECYERVTIERTL</sequence>
<keyword evidence="13" id="KW-1185">Reference proteome</keyword>
<dbReference type="PROSITE" id="PS01176">
    <property type="entry name" value="IF2"/>
    <property type="match status" value="1"/>
</dbReference>
<dbReference type="KEGG" id="spiu:SPICUR_03305"/>
<evidence type="ECO:0000256" key="10">
    <source>
        <dbReference type="SAM" id="MobiDB-lite"/>
    </source>
</evidence>
<comment type="function">
    <text evidence="8 9">One of the essential components for the initiation of protein synthesis. Protects formylmethionyl-tRNA from spontaneous hydrolysis and promotes its binding to the 30S ribosomal subunits. Also involved in the hydrolysis of GTP during the formation of the 70S ribosomal complex.</text>
</comment>
<feature type="compositionally biased region" description="Low complexity" evidence="10">
    <location>
        <begin position="194"/>
        <end position="204"/>
    </location>
</feature>
<dbReference type="InterPro" id="IPR000178">
    <property type="entry name" value="TF_IF2_bacterial-like"/>
</dbReference>
<evidence type="ECO:0000256" key="6">
    <source>
        <dbReference type="ARBA" id="ARBA00022917"/>
    </source>
</evidence>
<dbReference type="SUPFAM" id="SSF52540">
    <property type="entry name" value="P-loop containing nucleoside triphosphate hydrolases"/>
    <property type="match status" value="1"/>
</dbReference>
<dbReference type="HOGENOM" id="CLU_006301_6_1_6"/>
<dbReference type="GO" id="GO:0005525">
    <property type="term" value="F:GTP binding"/>
    <property type="evidence" value="ECO:0007669"/>
    <property type="project" value="UniProtKB-KW"/>
</dbReference>
<dbReference type="SUPFAM" id="SSF52156">
    <property type="entry name" value="Initiation factor IF2/eIF5b, domain 3"/>
    <property type="match status" value="1"/>
</dbReference>
<feature type="binding site" evidence="8">
    <location>
        <begin position="391"/>
        <end position="398"/>
    </location>
    <ligand>
        <name>GTP</name>
        <dbReference type="ChEBI" id="CHEBI:37565"/>
    </ligand>
</feature>
<keyword evidence="4 8" id="KW-0396">Initiation factor</keyword>
<dbReference type="GO" id="GO:0003743">
    <property type="term" value="F:translation initiation factor activity"/>
    <property type="evidence" value="ECO:0007669"/>
    <property type="project" value="UniProtKB-UniRule"/>
</dbReference>
<evidence type="ECO:0000256" key="4">
    <source>
        <dbReference type="ARBA" id="ARBA00022540"/>
    </source>
</evidence>
<dbReference type="Proteomes" id="UP000017640">
    <property type="component" value="Chromosome"/>
</dbReference>
<feature type="region of interest" description="Disordered" evidence="10">
    <location>
        <begin position="52"/>
        <end position="105"/>
    </location>
</feature>
<dbReference type="InterPro" id="IPR036925">
    <property type="entry name" value="TIF_IF2_dom3_sf"/>
</dbReference>
<dbReference type="Gene3D" id="3.40.50.10050">
    <property type="entry name" value="Translation initiation factor IF- 2, domain 3"/>
    <property type="match status" value="1"/>
</dbReference>
<dbReference type="NCBIfam" id="TIGR00231">
    <property type="entry name" value="small_GTP"/>
    <property type="match status" value="1"/>
</dbReference>
<feature type="region of interest" description="Disordered" evidence="10">
    <location>
        <begin position="138"/>
        <end position="294"/>
    </location>
</feature>
<feature type="domain" description="Tr-type G" evidence="11">
    <location>
        <begin position="382"/>
        <end position="551"/>
    </location>
</feature>
<reference evidence="12 13" key="1">
    <citation type="journal article" date="2013" name="BMC Genomics">
        <title>Genomes of "Spiribacter", a streamlined, successful halophilic bacterium.</title>
        <authorList>
            <person name="Lopez-Perez M."/>
            <person name="Ghai R."/>
            <person name="Leon M.J."/>
            <person name="Rodriguez-Olmos A."/>
            <person name="Copa-Patino J.L."/>
            <person name="Soliveri J."/>
            <person name="Sanchez-Porro C."/>
            <person name="Ventosa A."/>
            <person name="Rodriguez-Valera F."/>
        </authorList>
    </citation>
    <scope>NUCLEOTIDE SEQUENCE [LARGE SCALE GENOMIC DNA]</scope>
    <source>
        <strain evidence="12 13">UAH-SP71</strain>
    </source>
</reference>
<dbReference type="NCBIfam" id="TIGR00487">
    <property type="entry name" value="IF-2"/>
    <property type="match status" value="1"/>
</dbReference>
<evidence type="ECO:0000259" key="11">
    <source>
        <dbReference type="PROSITE" id="PS51722"/>
    </source>
</evidence>
<dbReference type="InterPro" id="IPR053905">
    <property type="entry name" value="EF-G-like_DII"/>
</dbReference>
<evidence type="ECO:0000313" key="13">
    <source>
        <dbReference type="Proteomes" id="UP000017640"/>
    </source>
</evidence>
<dbReference type="InterPro" id="IPR000795">
    <property type="entry name" value="T_Tr_GTP-bd_dom"/>
</dbReference>
<dbReference type="Pfam" id="PF22042">
    <property type="entry name" value="EF-G_D2"/>
    <property type="match status" value="1"/>
</dbReference>
<evidence type="ECO:0000256" key="8">
    <source>
        <dbReference type="HAMAP-Rule" id="MF_00100"/>
    </source>
</evidence>
<feature type="binding site" evidence="8">
    <location>
        <begin position="491"/>
        <end position="494"/>
    </location>
    <ligand>
        <name>GTP</name>
        <dbReference type="ChEBI" id="CHEBI:37565"/>
    </ligand>
</feature>
<dbReference type="InterPro" id="IPR027417">
    <property type="entry name" value="P-loop_NTPase"/>
</dbReference>
<evidence type="ECO:0000256" key="1">
    <source>
        <dbReference type="ARBA" id="ARBA00007733"/>
    </source>
</evidence>
<dbReference type="InterPro" id="IPR023115">
    <property type="entry name" value="TIF_IF2_dom3"/>
</dbReference>
<dbReference type="FunFam" id="3.40.50.10050:FF:000001">
    <property type="entry name" value="Translation initiation factor IF-2"/>
    <property type="match status" value="1"/>
</dbReference>
<dbReference type="Pfam" id="PF00009">
    <property type="entry name" value="GTP_EFTU"/>
    <property type="match status" value="1"/>
</dbReference>
<keyword evidence="3 8" id="KW-0963">Cytoplasm</keyword>
<name>U5T2M6_9GAMM</name>
<dbReference type="PROSITE" id="PS51722">
    <property type="entry name" value="G_TR_2"/>
    <property type="match status" value="1"/>
</dbReference>
<dbReference type="InterPro" id="IPR009000">
    <property type="entry name" value="Transl_B-barrel_sf"/>
</dbReference>
<comment type="subcellular location">
    <subcellularLocation>
        <location evidence="8">Cytoplasm</location>
    </subcellularLocation>
</comment>
<dbReference type="FunFam" id="2.40.30.10:FF:000008">
    <property type="entry name" value="Translation initiation factor IF-2"/>
    <property type="match status" value="1"/>
</dbReference>
<accession>U5T2M6</accession>
<comment type="similarity">
    <text evidence="1 8 9">Belongs to the TRAFAC class translation factor GTPase superfamily. Classic translation factor GTPase family. IF-2 subfamily.</text>
</comment>
<evidence type="ECO:0000313" key="12">
    <source>
        <dbReference type="EMBL" id="AGY91655.1"/>
    </source>
</evidence>
<dbReference type="GO" id="GO:0003924">
    <property type="term" value="F:GTPase activity"/>
    <property type="evidence" value="ECO:0007669"/>
    <property type="project" value="UniProtKB-UniRule"/>
</dbReference>
<dbReference type="Pfam" id="PF08364">
    <property type="entry name" value="IF2_assoc"/>
    <property type="match status" value="1"/>
</dbReference>
<evidence type="ECO:0000256" key="9">
    <source>
        <dbReference type="RuleBase" id="RU000644"/>
    </source>
</evidence>
<evidence type="ECO:0000256" key="7">
    <source>
        <dbReference type="ARBA" id="ARBA00023134"/>
    </source>
</evidence>
<feature type="region of interest" description="G-domain" evidence="8">
    <location>
        <begin position="385"/>
        <end position="533"/>
    </location>
</feature>
<dbReference type="FunFam" id="3.40.50.300:FF:000019">
    <property type="entry name" value="Translation initiation factor IF-2"/>
    <property type="match status" value="1"/>
</dbReference>
<dbReference type="SUPFAM" id="SSF46955">
    <property type="entry name" value="Putative DNA-binding domain"/>
    <property type="match status" value="1"/>
</dbReference>
<dbReference type="CDD" id="cd01887">
    <property type="entry name" value="IF2_eIF5B"/>
    <property type="match status" value="1"/>
</dbReference>
<keyword evidence="7 8" id="KW-0342">GTP-binding</keyword>
<feature type="binding site" evidence="8">
    <location>
        <begin position="437"/>
        <end position="441"/>
    </location>
    <ligand>
        <name>GTP</name>
        <dbReference type="ChEBI" id="CHEBI:37565"/>
    </ligand>
</feature>
<dbReference type="Gene3D" id="3.30.56.50">
    <property type="entry name" value="Putative DNA-binding domain, N-terminal subdomain of bacterial translation initiation factor IF2"/>
    <property type="match status" value="1"/>
</dbReference>
<dbReference type="InterPro" id="IPR015760">
    <property type="entry name" value="TIF_IF2"/>
</dbReference>
<dbReference type="SUPFAM" id="SSF50447">
    <property type="entry name" value="Translation proteins"/>
    <property type="match status" value="2"/>
</dbReference>
<dbReference type="eggNOG" id="COG0532">
    <property type="taxonomic scope" value="Bacteria"/>
</dbReference>
<dbReference type="EMBL" id="CP005990">
    <property type="protein sequence ID" value="AGY91655.1"/>
    <property type="molecule type" value="Genomic_DNA"/>
</dbReference>
<dbReference type="PANTHER" id="PTHR43381">
    <property type="entry name" value="TRANSLATION INITIATION FACTOR IF-2-RELATED"/>
    <property type="match status" value="1"/>
</dbReference>
<dbReference type="Pfam" id="PF11987">
    <property type="entry name" value="IF-2"/>
    <property type="match status" value="1"/>
</dbReference>
<feature type="compositionally biased region" description="Basic residues" evidence="10">
    <location>
        <begin position="253"/>
        <end position="264"/>
    </location>
</feature>
<dbReference type="PANTHER" id="PTHR43381:SF5">
    <property type="entry name" value="TR-TYPE G DOMAIN-CONTAINING PROTEIN"/>
    <property type="match status" value="1"/>
</dbReference>
<feature type="compositionally biased region" description="Basic and acidic residues" evidence="10">
    <location>
        <begin position="144"/>
        <end position="186"/>
    </location>
</feature>
<dbReference type="Gene3D" id="2.40.30.10">
    <property type="entry name" value="Translation factors"/>
    <property type="match status" value="2"/>
</dbReference>
<dbReference type="InterPro" id="IPR006847">
    <property type="entry name" value="IF2_N"/>
</dbReference>
<dbReference type="CDD" id="cd03692">
    <property type="entry name" value="mtIF2_IVc"/>
    <property type="match status" value="1"/>
</dbReference>
<protein>
    <recommendedName>
        <fullName evidence="2 8">Translation initiation factor IF-2</fullName>
    </recommendedName>
</protein>
<keyword evidence="6 8" id="KW-0648">Protein biosynthesis</keyword>
<dbReference type="InterPro" id="IPR005225">
    <property type="entry name" value="Small_GTP-bd"/>
</dbReference>
<dbReference type="CDD" id="cd03702">
    <property type="entry name" value="IF2_mtIF2_II"/>
    <property type="match status" value="1"/>
</dbReference>
<dbReference type="HAMAP" id="MF_00100_B">
    <property type="entry name" value="IF_2_B"/>
    <property type="match status" value="1"/>
</dbReference>
<evidence type="ECO:0000256" key="3">
    <source>
        <dbReference type="ARBA" id="ARBA00022490"/>
    </source>
</evidence>
<dbReference type="InterPro" id="IPR044145">
    <property type="entry name" value="IF2_II"/>
</dbReference>